<keyword evidence="1" id="KW-1133">Transmembrane helix</keyword>
<reference evidence="2" key="1">
    <citation type="submission" date="2020-08" db="EMBL/GenBank/DDBJ databases">
        <title>Diversity of carbapenem-resistant Acinetobacter baumannii and bacteriophage-mediated spread of the Oxa23 carbapenemase.</title>
        <authorList>
            <person name="Abouelfetouh A."/>
            <person name="Mattock J."/>
            <person name="Turner D."/>
            <person name="Li E."/>
            <person name="Evans B.A."/>
        </authorList>
    </citation>
    <scope>NUCLEOTIDE SEQUENCE</scope>
    <source>
        <strain evidence="2">A86</strain>
    </source>
</reference>
<accession>A0A8I0K8C5</accession>
<dbReference type="AlphaFoldDB" id="A0A8I0K8C5"/>
<keyword evidence="1" id="KW-0812">Transmembrane</keyword>
<feature type="transmembrane region" description="Helical" evidence="1">
    <location>
        <begin position="46"/>
        <end position="66"/>
    </location>
</feature>
<dbReference type="Proteomes" id="UP000634608">
    <property type="component" value="Unassembled WGS sequence"/>
</dbReference>
<dbReference type="Pfam" id="PF04403">
    <property type="entry name" value="PqiA"/>
    <property type="match status" value="1"/>
</dbReference>
<evidence type="ECO:0000313" key="3">
    <source>
        <dbReference type="Proteomes" id="UP000634608"/>
    </source>
</evidence>
<proteinExistence type="predicted"/>
<evidence type="ECO:0000313" key="2">
    <source>
        <dbReference type="EMBL" id="MBD0222571.1"/>
    </source>
</evidence>
<gene>
    <name evidence="2" type="ORF">IAG11_22360</name>
</gene>
<evidence type="ECO:0000256" key="1">
    <source>
        <dbReference type="SAM" id="Phobius"/>
    </source>
</evidence>
<dbReference type="InterPro" id="IPR007498">
    <property type="entry name" value="PqiA-like"/>
</dbReference>
<organism evidence="2 3">
    <name type="scientific">Acinetobacter baumannii</name>
    <dbReference type="NCBI Taxonomy" id="470"/>
    <lineage>
        <taxon>Bacteria</taxon>
        <taxon>Pseudomonadati</taxon>
        <taxon>Pseudomonadota</taxon>
        <taxon>Gammaproteobacteria</taxon>
        <taxon>Moraxellales</taxon>
        <taxon>Moraxellaceae</taxon>
        <taxon>Acinetobacter</taxon>
        <taxon>Acinetobacter calcoaceticus/baumannii complex</taxon>
    </lineage>
</organism>
<keyword evidence="1" id="KW-0472">Membrane</keyword>
<protein>
    <submittedName>
        <fullName evidence="2">Paraquat-inducible protein A</fullName>
    </submittedName>
</protein>
<comment type="caution">
    <text evidence="2">The sequence shown here is derived from an EMBL/GenBank/DDBJ whole genome shotgun (WGS) entry which is preliminary data.</text>
</comment>
<name>A0A8I0K8C5_ACIBA</name>
<dbReference type="EMBL" id="JACSVK010000561">
    <property type="protein sequence ID" value="MBD0222571.1"/>
    <property type="molecule type" value="Genomic_DNA"/>
</dbReference>
<feature type="non-terminal residue" evidence="2">
    <location>
        <position position="72"/>
    </location>
</feature>
<dbReference type="RefSeq" id="WP_188147748.1">
    <property type="nucleotide sequence ID" value="NZ_JACSVK010000561.1"/>
</dbReference>
<sequence length="72" mass="8069">MKLKELAGCEECDTVYRRTPLAYGKRAYCLCCGAELYRHTKPFSTLLALILTALIVFVIANSFPIVKIELQG</sequence>